<dbReference type="EMBL" id="LGUA01000140">
    <property type="protein sequence ID" value="OAX83753.1"/>
    <property type="molecule type" value="Genomic_DNA"/>
</dbReference>
<evidence type="ECO:0000313" key="2">
    <source>
        <dbReference type="Proteomes" id="UP000091918"/>
    </source>
</evidence>
<keyword evidence="2" id="KW-1185">Reference proteome</keyword>
<reference evidence="1 2" key="1">
    <citation type="submission" date="2015-07" db="EMBL/GenBank/DDBJ databases">
        <title>Emmonsia species relationships and genome sequence.</title>
        <authorList>
            <person name="Cuomo C.A."/>
            <person name="Schwartz I.S."/>
            <person name="Kenyon C."/>
            <person name="de Hoog G.S."/>
            <person name="Govender N.P."/>
            <person name="Botha A."/>
            <person name="Moreno L."/>
            <person name="de Vries M."/>
            <person name="Munoz J.F."/>
            <person name="Stielow J.B."/>
        </authorList>
    </citation>
    <scope>NUCLEOTIDE SEQUENCE [LARGE SCALE GENOMIC DNA]</scope>
    <source>
        <strain evidence="1 2">CBS 136260</strain>
    </source>
</reference>
<evidence type="ECO:0000313" key="1">
    <source>
        <dbReference type="EMBL" id="OAX83753.1"/>
    </source>
</evidence>
<name>A0A1B7P421_9EURO</name>
<protein>
    <submittedName>
        <fullName evidence="1">Uncharacterized protein</fullName>
    </submittedName>
</protein>
<sequence>MAASELNALKISHNLPEAEPNQWDLSEKCSCSASSSTKLNLLTPQQNSDLKATSNCELASNLLALWAIEWATEEFVGNSNNASLAFVDVLRIEIARYVHELASL</sequence>
<proteinExistence type="predicted"/>
<comment type="caution">
    <text evidence="1">The sequence shown here is derived from an EMBL/GenBank/DDBJ whole genome shotgun (WGS) entry which is preliminary data.</text>
</comment>
<gene>
    <name evidence="1" type="ORF">ACJ72_01886</name>
</gene>
<accession>A0A1B7P421</accession>
<dbReference type="AlphaFoldDB" id="A0A1B7P421"/>
<dbReference type="Proteomes" id="UP000091918">
    <property type="component" value="Unassembled WGS sequence"/>
</dbReference>
<organism evidence="1 2">
    <name type="scientific">Emergomyces africanus</name>
    <dbReference type="NCBI Taxonomy" id="1955775"/>
    <lineage>
        <taxon>Eukaryota</taxon>
        <taxon>Fungi</taxon>
        <taxon>Dikarya</taxon>
        <taxon>Ascomycota</taxon>
        <taxon>Pezizomycotina</taxon>
        <taxon>Eurotiomycetes</taxon>
        <taxon>Eurotiomycetidae</taxon>
        <taxon>Onygenales</taxon>
        <taxon>Ajellomycetaceae</taxon>
        <taxon>Emergomyces</taxon>
    </lineage>
</organism>